<dbReference type="SUPFAM" id="SSF53300">
    <property type="entry name" value="vWA-like"/>
    <property type="match status" value="1"/>
</dbReference>
<reference evidence="3" key="1">
    <citation type="submission" date="2023-01" db="EMBL/GenBank/DDBJ databases">
        <title>Genome assembly of the deep-sea coral Lophelia pertusa.</title>
        <authorList>
            <person name="Herrera S."/>
            <person name="Cordes E."/>
        </authorList>
    </citation>
    <scope>NUCLEOTIDE SEQUENCE</scope>
    <source>
        <strain evidence="3">USNM1676648</strain>
        <tissue evidence="3">Polyp</tissue>
    </source>
</reference>
<organism evidence="3 4">
    <name type="scientific">Desmophyllum pertusum</name>
    <dbReference type="NCBI Taxonomy" id="174260"/>
    <lineage>
        <taxon>Eukaryota</taxon>
        <taxon>Metazoa</taxon>
        <taxon>Cnidaria</taxon>
        <taxon>Anthozoa</taxon>
        <taxon>Hexacorallia</taxon>
        <taxon>Scleractinia</taxon>
        <taxon>Caryophylliina</taxon>
        <taxon>Caryophylliidae</taxon>
        <taxon>Desmophyllum</taxon>
    </lineage>
</organism>
<sequence length="243" mass="28175">MASTCTKLPVMQQVIAPVAHHIPITTDIEFLLDGFSYVGPRNFNREKAFVQSIIRCITLKNQKLRIGVATYGSQAHAHLRFNQHCSLGQALQNINYIPFPDQAGRRVDRALKASLKYFFSGTIRRCFVRHLVVVISGRQTERSSVIFKRLRRLPWQFSRKGVQVYAVLVGKVGAVAREHLRRITYRKRNLYVVRSFKKLFSKVGAITLAIRQQMRKQQIYQHRRCLPDPRKGRGRADDKSKEW</sequence>
<dbReference type="Pfam" id="PF00092">
    <property type="entry name" value="VWA"/>
    <property type="match status" value="1"/>
</dbReference>
<evidence type="ECO:0000259" key="2">
    <source>
        <dbReference type="PROSITE" id="PS50234"/>
    </source>
</evidence>
<gene>
    <name evidence="3" type="ORF">OS493_008688</name>
</gene>
<dbReference type="AlphaFoldDB" id="A0A9W9ZRK4"/>
<dbReference type="OrthoDB" id="687730at2759"/>
<protein>
    <recommendedName>
        <fullName evidence="2">VWFA domain-containing protein</fullName>
    </recommendedName>
</protein>
<comment type="caution">
    <text evidence="3">The sequence shown here is derived from an EMBL/GenBank/DDBJ whole genome shotgun (WGS) entry which is preliminary data.</text>
</comment>
<dbReference type="SMART" id="SM00327">
    <property type="entry name" value="VWA"/>
    <property type="match status" value="1"/>
</dbReference>
<dbReference type="PROSITE" id="PS50234">
    <property type="entry name" value="VWFA"/>
    <property type="match status" value="1"/>
</dbReference>
<dbReference type="InterPro" id="IPR050525">
    <property type="entry name" value="ECM_Assembly_Org"/>
</dbReference>
<feature type="region of interest" description="Disordered" evidence="1">
    <location>
        <begin position="222"/>
        <end position="243"/>
    </location>
</feature>
<dbReference type="CDD" id="cd01450">
    <property type="entry name" value="vWFA_subfamily_ECM"/>
    <property type="match status" value="1"/>
</dbReference>
<evidence type="ECO:0000313" key="3">
    <source>
        <dbReference type="EMBL" id="KAJ7386551.1"/>
    </source>
</evidence>
<evidence type="ECO:0000313" key="4">
    <source>
        <dbReference type="Proteomes" id="UP001163046"/>
    </source>
</evidence>
<dbReference type="InterPro" id="IPR036465">
    <property type="entry name" value="vWFA_dom_sf"/>
</dbReference>
<keyword evidence="4" id="KW-1185">Reference proteome</keyword>
<evidence type="ECO:0000256" key="1">
    <source>
        <dbReference type="SAM" id="MobiDB-lite"/>
    </source>
</evidence>
<dbReference type="EMBL" id="MU825876">
    <property type="protein sequence ID" value="KAJ7386551.1"/>
    <property type="molecule type" value="Genomic_DNA"/>
</dbReference>
<proteinExistence type="predicted"/>
<dbReference type="InterPro" id="IPR002035">
    <property type="entry name" value="VWF_A"/>
</dbReference>
<name>A0A9W9ZRK4_9CNID</name>
<dbReference type="PANTHER" id="PTHR24020">
    <property type="entry name" value="COLLAGEN ALPHA"/>
    <property type="match status" value="1"/>
</dbReference>
<dbReference type="Gene3D" id="3.40.50.410">
    <property type="entry name" value="von Willebrand factor, type A domain"/>
    <property type="match status" value="1"/>
</dbReference>
<feature type="domain" description="VWFA" evidence="2">
    <location>
        <begin position="27"/>
        <end position="214"/>
    </location>
</feature>
<feature type="compositionally biased region" description="Basic and acidic residues" evidence="1">
    <location>
        <begin position="225"/>
        <end position="243"/>
    </location>
</feature>
<dbReference type="Proteomes" id="UP001163046">
    <property type="component" value="Unassembled WGS sequence"/>
</dbReference>
<accession>A0A9W9ZRK4</accession>